<dbReference type="KEGG" id="agi:FSB73_18620"/>
<protein>
    <submittedName>
        <fullName evidence="1">Uncharacterized protein</fullName>
    </submittedName>
</protein>
<keyword evidence="2" id="KW-1185">Reference proteome</keyword>
<name>A0A5B8VRM9_9BACT</name>
<sequence length="265" mass="29990">MQSKLSPVFYLNLPPYDQFYSVLKECDYGCVVCGAPICYVCTACESKVTGVDYRLLCQKHLPNNLQGIIEPRSLKNVTLPDNIKRSKSQAEDILHYNDRESLSVIIGMVNMIFEKRAESEEQVIFPITIDCFPVLLITLIDSHILFDICLLDEFNNEVLLVRSNMILFCGDGIDISFDKKRLLIKNKDRVLVNIEFSDNSVRLVEGYFLLSGVKLEINSTSISVNNSAIEIPDDRGNENNPLGISIGRNNMPTALIDIEQVNRYL</sequence>
<dbReference type="RefSeq" id="WP_146785636.1">
    <property type="nucleotide sequence ID" value="NZ_CP042434.1"/>
</dbReference>
<dbReference type="Proteomes" id="UP000321291">
    <property type="component" value="Chromosome"/>
</dbReference>
<reference evidence="1 2" key="1">
    <citation type="journal article" date="2017" name="Int. J. Syst. Evol. Microbiol.">
        <title>Arachidicoccus ginsenosidivorans sp. nov., with ginsenoside-converting activity isolated from ginseng cultivating soil.</title>
        <authorList>
            <person name="Siddiqi M.Z."/>
            <person name="Aslam Z."/>
            <person name="Im W.T."/>
        </authorList>
    </citation>
    <scope>NUCLEOTIDE SEQUENCE [LARGE SCALE GENOMIC DNA]</scope>
    <source>
        <strain evidence="1 2">Gsoil 809</strain>
    </source>
</reference>
<organism evidence="1 2">
    <name type="scientific">Arachidicoccus ginsenosidivorans</name>
    <dbReference type="NCBI Taxonomy" id="496057"/>
    <lineage>
        <taxon>Bacteria</taxon>
        <taxon>Pseudomonadati</taxon>
        <taxon>Bacteroidota</taxon>
        <taxon>Chitinophagia</taxon>
        <taxon>Chitinophagales</taxon>
        <taxon>Chitinophagaceae</taxon>
        <taxon>Arachidicoccus</taxon>
    </lineage>
</organism>
<dbReference type="AlphaFoldDB" id="A0A5B8VRM9"/>
<gene>
    <name evidence="1" type="ORF">FSB73_18620</name>
</gene>
<dbReference type="OrthoDB" id="9154548at2"/>
<evidence type="ECO:0000313" key="2">
    <source>
        <dbReference type="Proteomes" id="UP000321291"/>
    </source>
</evidence>
<accession>A0A5B8VRM9</accession>
<dbReference type="EMBL" id="CP042434">
    <property type="protein sequence ID" value="QEC73376.1"/>
    <property type="molecule type" value="Genomic_DNA"/>
</dbReference>
<evidence type="ECO:0000313" key="1">
    <source>
        <dbReference type="EMBL" id="QEC73376.1"/>
    </source>
</evidence>
<proteinExistence type="predicted"/>